<organism evidence="1">
    <name type="scientific">viral metagenome</name>
    <dbReference type="NCBI Taxonomy" id="1070528"/>
    <lineage>
        <taxon>unclassified sequences</taxon>
        <taxon>metagenomes</taxon>
        <taxon>organismal metagenomes</taxon>
    </lineage>
</organism>
<evidence type="ECO:0000313" key="1">
    <source>
        <dbReference type="EMBL" id="QJA75467.1"/>
    </source>
</evidence>
<dbReference type="AlphaFoldDB" id="A0A6M3K3K2"/>
<gene>
    <name evidence="1" type="ORF">MM415A01770_0003</name>
</gene>
<dbReference type="EMBL" id="MT142166">
    <property type="protein sequence ID" value="QJA75467.1"/>
    <property type="molecule type" value="Genomic_DNA"/>
</dbReference>
<proteinExistence type="predicted"/>
<reference evidence="1" key="1">
    <citation type="submission" date="2020-03" db="EMBL/GenBank/DDBJ databases">
        <title>The deep terrestrial virosphere.</title>
        <authorList>
            <person name="Holmfeldt K."/>
            <person name="Nilsson E."/>
            <person name="Simone D."/>
            <person name="Lopez-Fernandez M."/>
            <person name="Wu X."/>
            <person name="de Brujin I."/>
            <person name="Lundin D."/>
            <person name="Andersson A."/>
            <person name="Bertilsson S."/>
            <person name="Dopson M."/>
        </authorList>
    </citation>
    <scope>NUCLEOTIDE SEQUENCE</scope>
    <source>
        <strain evidence="1">MM415A01770</strain>
    </source>
</reference>
<accession>A0A6M3K3K2</accession>
<protein>
    <submittedName>
        <fullName evidence="1">Uncharacterized protein</fullName>
    </submittedName>
</protein>
<name>A0A6M3K3K2_9ZZZZ</name>
<sequence>MNKTKTWFQKELVKYRNDPGFLREYILLLEDEIECLTNRSGAEIARRDWEREIYRQCDEEDAAQSDRQYQCDHKGSPPTTGGIMLVERQKGGLISPVDIKVLFETCWHDGYIAGALKKYSIFYDIVSLQRRPKLESFVFDAKDCKYFGWKRGIILKWLWFWIHIYQRHASLEGDNENQYMQRM</sequence>